<feature type="chain" id="PRO_5002537761" description="Lipoprotein" evidence="1">
    <location>
        <begin position="20"/>
        <end position="130"/>
    </location>
</feature>
<dbReference type="AlphaFoldDB" id="A0A0G1HZA6"/>
<organism evidence="2 3">
    <name type="scientific">Candidatus Collierbacteria bacterium GW2011_GWB2_44_22</name>
    <dbReference type="NCBI Taxonomy" id="1618387"/>
    <lineage>
        <taxon>Bacteria</taxon>
        <taxon>Candidatus Collieribacteriota</taxon>
    </lineage>
</organism>
<accession>A0A0G1HZA6</accession>
<dbReference type="STRING" id="1618387.UW44_C0006G0021"/>
<name>A0A0G1HZA6_9BACT</name>
<dbReference type="EMBL" id="LCIH01000006">
    <property type="protein sequence ID" value="KKT51903.1"/>
    <property type="molecule type" value="Genomic_DNA"/>
</dbReference>
<evidence type="ECO:0000313" key="2">
    <source>
        <dbReference type="EMBL" id="KKT51903.1"/>
    </source>
</evidence>
<proteinExistence type="predicted"/>
<comment type="caution">
    <text evidence="2">The sequence shown here is derived from an EMBL/GenBank/DDBJ whole genome shotgun (WGS) entry which is preliminary data.</text>
</comment>
<dbReference type="PROSITE" id="PS51257">
    <property type="entry name" value="PROKAR_LIPOPROTEIN"/>
    <property type="match status" value="1"/>
</dbReference>
<feature type="signal peptide" evidence="1">
    <location>
        <begin position="1"/>
        <end position="19"/>
    </location>
</feature>
<protein>
    <recommendedName>
        <fullName evidence="4">Lipoprotein</fullName>
    </recommendedName>
</protein>
<evidence type="ECO:0000313" key="3">
    <source>
        <dbReference type="Proteomes" id="UP000034006"/>
    </source>
</evidence>
<reference evidence="2 3" key="1">
    <citation type="journal article" date="2015" name="Nature">
        <title>rRNA introns, odd ribosomes, and small enigmatic genomes across a large radiation of phyla.</title>
        <authorList>
            <person name="Brown C.T."/>
            <person name="Hug L.A."/>
            <person name="Thomas B.C."/>
            <person name="Sharon I."/>
            <person name="Castelle C.J."/>
            <person name="Singh A."/>
            <person name="Wilkins M.J."/>
            <person name="Williams K.H."/>
            <person name="Banfield J.F."/>
        </authorList>
    </citation>
    <scope>NUCLEOTIDE SEQUENCE [LARGE SCALE GENOMIC DNA]</scope>
</reference>
<keyword evidence="1" id="KW-0732">Signal</keyword>
<evidence type="ECO:0008006" key="4">
    <source>
        <dbReference type="Google" id="ProtNLM"/>
    </source>
</evidence>
<sequence length="130" mass="14298">MKLSYFALILLILSLSLSACGGKVSEYDSSPLINISTVTPRYGVGGYKIQIEPIEEVPYNLSDSFVVYYAVYEEGGQMIFTRITVGSNFEGKPNLHYFKIIPIEVVTGPVTAFDENAREAMLGLCLAISE</sequence>
<evidence type="ECO:0000256" key="1">
    <source>
        <dbReference type="SAM" id="SignalP"/>
    </source>
</evidence>
<gene>
    <name evidence="2" type="ORF">UW44_C0006G0021</name>
</gene>
<dbReference type="Proteomes" id="UP000034006">
    <property type="component" value="Unassembled WGS sequence"/>
</dbReference>